<protein>
    <submittedName>
        <fullName evidence="2">Uncharacterized protein</fullName>
    </submittedName>
</protein>
<sequence>MGQTVGGYTRSRRRDSFSSCVSNFDSATSIESKKANTTSSTEDDVTPQSLFPYTTSANSPLNSDERSMSSSIIETSSEEKGTQHVAGLASKIIPKRAWSGYHLFQLTNMRGERIHSSPRVIRSPKIRPKLNTMDSPNTNTGEEDIDQLITMMKNHKVSDDSPFDFNFNNKPLTPQPSPQPIPATTTTTTTTFTPSSEFKFSFSANIPPTTATSNTPGTAFTANNTTNEPNYIKVREIYREVDREEDEDEEEEEEEEQEEQEEPKPEQDQKRYDPHLNHRKILPLPKPRLKKCSNIPTTTVINNNNHTTTTTTTTLTETTIPDTTNLDNNKSINNLDDQKPDNNKRKERNWKDNFTSHSMIPIPAAELNKTGIKKAEKAPTVPVAPVAVVVVEKKAARKKKGKGLVEDSSTKQKKKTKTKSRQKNKEDIAPGGFLSSDINLFQNPIPDDWICLFCQYDILFSGLTEARKKNGYYRRKKERSRRAREAELRRMGSLCYSDVEHDT</sequence>
<feature type="compositionally biased region" description="Basic and acidic residues" evidence="1">
    <location>
        <begin position="233"/>
        <end position="242"/>
    </location>
</feature>
<evidence type="ECO:0000313" key="3">
    <source>
        <dbReference type="Proteomes" id="UP000613177"/>
    </source>
</evidence>
<feature type="compositionally biased region" description="Low complexity" evidence="1">
    <location>
        <begin position="182"/>
        <end position="194"/>
    </location>
</feature>
<feature type="compositionally biased region" description="Polar residues" evidence="1">
    <location>
        <begin position="326"/>
        <end position="335"/>
    </location>
</feature>
<feature type="compositionally biased region" description="Acidic residues" evidence="1">
    <location>
        <begin position="243"/>
        <end position="261"/>
    </location>
</feature>
<feature type="compositionally biased region" description="Basic and acidic residues" evidence="1">
    <location>
        <begin position="262"/>
        <end position="276"/>
    </location>
</feature>
<organism evidence="2 3">
    <name type="scientific">Thamnidium elegans</name>
    <dbReference type="NCBI Taxonomy" id="101142"/>
    <lineage>
        <taxon>Eukaryota</taxon>
        <taxon>Fungi</taxon>
        <taxon>Fungi incertae sedis</taxon>
        <taxon>Mucoromycota</taxon>
        <taxon>Mucoromycotina</taxon>
        <taxon>Mucoromycetes</taxon>
        <taxon>Mucorales</taxon>
        <taxon>Mucorineae</taxon>
        <taxon>Mucoraceae</taxon>
        <taxon>Thamnidium</taxon>
    </lineage>
</organism>
<feature type="region of interest" description="Disordered" evidence="1">
    <location>
        <begin position="1"/>
        <end position="78"/>
    </location>
</feature>
<feature type="compositionally biased region" description="Basic residues" evidence="1">
    <location>
        <begin position="277"/>
        <end position="291"/>
    </location>
</feature>
<dbReference type="Proteomes" id="UP000613177">
    <property type="component" value="Unassembled WGS sequence"/>
</dbReference>
<evidence type="ECO:0000313" key="2">
    <source>
        <dbReference type="EMBL" id="KAG2232223.1"/>
    </source>
</evidence>
<reference evidence="2" key="1">
    <citation type="submission" date="2021-01" db="EMBL/GenBank/DDBJ databases">
        <title>Metabolic potential, ecology and presence of endohyphal bacteria is reflected in genomic diversity of Mucoromycotina.</title>
        <authorList>
            <person name="Muszewska A."/>
            <person name="Okrasinska A."/>
            <person name="Steczkiewicz K."/>
            <person name="Drgas O."/>
            <person name="Orlowska M."/>
            <person name="Perlinska-Lenart U."/>
            <person name="Aleksandrzak-Piekarczyk T."/>
            <person name="Szatraj K."/>
            <person name="Zielenkiewicz U."/>
            <person name="Pilsyk S."/>
            <person name="Malc E."/>
            <person name="Mieczkowski P."/>
            <person name="Kruszewska J.S."/>
            <person name="Biernat P."/>
            <person name="Pawlowska J."/>
        </authorList>
    </citation>
    <scope>NUCLEOTIDE SEQUENCE</scope>
    <source>
        <strain evidence="2">WA0000018081</strain>
    </source>
</reference>
<feature type="region of interest" description="Disordered" evidence="1">
    <location>
        <begin position="172"/>
        <end position="352"/>
    </location>
</feature>
<feature type="compositionally biased region" description="Basic residues" evidence="1">
    <location>
        <begin position="411"/>
        <end position="422"/>
    </location>
</feature>
<accession>A0A8H7VXF1</accession>
<evidence type="ECO:0000256" key="1">
    <source>
        <dbReference type="SAM" id="MobiDB-lite"/>
    </source>
</evidence>
<proteinExistence type="predicted"/>
<feature type="compositionally biased region" description="Polar residues" evidence="1">
    <location>
        <begin position="17"/>
        <end position="62"/>
    </location>
</feature>
<keyword evidence="3" id="KW-1185">Reference proteome</keyword>
<gene>
    <name evidence="2" type="ORF">INT48_003913</name>
</gene>
<dbReference type="AlphaFoldDB" id="A0A8H7VXF1"/>
<comment type="caution">
    <text evidence="2">The sequence shown here is derived from an EMBL/GenBank/DDBJ whole genome shotgun (WGS) entry which is preliminary data.</text>
</comment>
<feature type="compositionally biased region" description="Low complexity" evidence="1">
    <location>
        <begin position="294"/>
        <end position="325"/>
    </location>
</feature>
<dbReference type="EMBL" id="JAEPRE010000119">
    <property type="protein sequence ID" value="KAG2232223.1"/>
    <property type="molecule type" value="Genomic_DNA"/>
</dbReference>
<feature type="compositionally biased region" description="Polar residues" evidence="1">
    <location>
        <begin position="195"/>
        <end position="229"/>
    </location>
</feature>
<name>A0A8H7VXF1_9FUNG</name>
<feature type="region of interest" description="Disordered" evidence="1">
    <location>
        <begin position="398"/>
        <end position="430"/>
    </location>
</feature>